<protein>
    <recommendedName>
        <fullName evidence="3">Methanogenesis regulatory protein FilR1 middle domain-containing protein</fullName>
    </recommendedName>
</protein>
<dbReference type="EMBL" id="CP001899">
    <property type="protein sequence ID" value="ADC66169.1"/>
    <property type="molecule type" value="Genomic_DNA"/>
</dbReference>
<dbReference type="KEGG" id="fpl:Ferp_2032"/>
<gene>
    <name evidence="1" type="ordered locus">Ferp_2032</name>
</gene>
<evidence type="ECO:0008006" key="3">
    <source>
        <dbReference type="Google" id="ProtNLM"/>
    </source>
</evidence>
<evidence type="ECO:0000313" key="2">
    <source>
        <dbReference type="Proteomes" id="UP000002613"/>
    </source>
</evidence>
<proteinExistence type="predicted"/>
<dbReference type="OrthoDB" id="11410at2157"/>
<reference evidence="1 2" key="2">
    <citation type="journal article" date="2011" name="Stand. Genomic Sci.">
        <title>Complete genome sequence of Ferroglobus placidus AEDII12DO.</title>
        <authorList>
            <person name="Anderson I."/>
            <person name="Risso C."/>
            <person name="Holmes D."/>
            <person name="Lucas S."/>
            <person name="Copeland A."/>
            <person name="Lapidus A."/>
            <person name="Cheng J.F."/>
            <person name="Bruce D."/>
            <person name="Goodwin L."/>
            <person name="Pitluck S."/>
            <person name="Saunders E."/>
            <person name="Brettin T."/>
            <person name="Detter J.C."/>
            <person name="Han C."/>
            <person name="Tapia R."/>
            <person name="Larimer F."/>
            <person name="Land M."/>
            <person name="Hauser L."/>
            <person name="Woyke T."/>
            <person name="Lovley D."/>
            <person name="Kyrpides N."/>
            <person name="Ivanova N."/>
        </authorList>
    </citation>
    <scope>NUCLEOTIDE SEQUENCE [LARGE SCALE GENOMIC DNA]</scope>
    <source>
        <strain evidence="2">DSM 10642 / AEDII12DO</strain>
    </source>
</reference>
<dbReference type="GeneID" id="8779565"/>
<dbReference type="PaxDb" id="589924-Ferp_2032"/>
<dbReference type="AlphaFoldDB" id="D3S0A6"/>
<dbReference type="eggNOG" id="arCOG04362">
    <property type="taxonomic scope" value="Archaea"/>
</dbReference>
<dbReference type="RefSeq" id="WP_012966508.1">
    <property type="nucleotide sequence ID" value="NC_013849.1"/>
</dbReference>
<name>D3S0A6_FERPA</name>
<organism evidence="1 2">
    <name type="scientific">Ferroglobus placidus (strain DSM 10642 / AEDII12DO)</name>
    <dbReference type="NCBI Taxonomy" id="589924"/>
    <lineage>
        <taxon>Archaea</taxon>
        <taxon>Methanobacteriati</taxon>
        <taxon>Methanobacteriota</taxon>
        <taxon>Archaeoglobi</taxon>
        <taxon>Archaeoglobales</taxon>
        <taxon>Archaeoglobaceae</taxon>
        <taxon>Ferroglobus</taxon>
    </lineage>
</organism>
<dbReference type="Proteomes" id="UP000002613">
    <property type="component" value="Chromosome"/>
</dbReference>
<evidence type="ECO:0000313" key="1">
    <source>
        <dbReference type="EMBL" id="ADC66169.1"/>
    </source>
</evidence>
<dbReference type="HOGENOM" id="CLU_1870641_0_0_2"/>
<accession>D3S0A6</accession>
<keyword evidence="2" id="KW-1185">Reference proteome</keyword>
<sequence length="136" mass="16176">MREYGLYIDRIINYDIYKLMVNLNLQGASEKVISSRDTLKDRLETIRQVLIDMDLSKKELKIVRDKIEIRVYDTPLLLGVLDGKLVYFQYYHTYSPMFRSENKEVVDWCESVFYYFWKRASPVDVKGMIDGLIAEI</sequence>
<reference evidence="2" key="1">
    <citation type="submission" date="2010-02" db="EMBL/GenBank/DDBJ databases">
        <title>Complete sequence of Ferroglobus placidus DSM 10642.</title>
        <authorList>
            <consortium name="US DOE Joint Genome Institute"/>
            <person name="Lucas S."/>
            <person name="Copeland A."/>
            <person name="Lapidus A."/>
            <person name="Cheng J.-F."/>
            <person name="Bruce D."/>
            <person name="Goodwin L."/>
            <person name="Pitluck S."/>
            <person name="Saunders E."/>
            <person name="Brettin T."/>
            <person name="Detter J.C."/>
            <person name="Han C."/>
            <person name="Tapia R."/>
            <person name="Larimer F."/>
            <person name="Land M."/>
            <person name="Hauser L."/>
            <person name="Kyrpides N."/>
            <person name="Ivanova N."/>
            <person name="Holmes D."/>
            <person name="Lovley D."/>
            <person name="Kyrpides N."/>
            <person name="Anderson I.J."/>
            <person name="Woyke T."/>
        </authorList>
    </citation>
    <scope>NUCLEOTIDE SEQUENCE [LARGE SCALE GENOMIC DNA]</scope>
    <source>
        <strain evidence="2">DSM 10642 / AEDII12DO</strain>
    </source>
</reference>